<dbReference type="AlphaFoldDB" id="A0A645BRU0"/>
<comment type="caution">
    <text evidence="1">The sequence shown here is derived from an EMBL/GenBank/DDBJ whole genome shotgun (WGS) entry which is preliminary data.</text>
</comment>
<dbReference type="EMBL" id="VSSQ01020001">
    <property type="protein sequence ID" value="MPM64524.1"/>
    <property type="molecule type" value="Genomic_DNA"/>
</dbReference>
<organism evidence="1">
    <name type="scientific">bioreactor metagenome</name>
    <dbReference type="NCBI Taxonomy" id="1076179"/>
    <lineage>
        <taxon>unclassified sequences</taxon>
        <taxon>metagenomes</taxon>
        <taxon>ecological metagenomes</taxon>
    </lineage>
</organism>
<protein>
    <submittedName>
        <fullName evidence="1">Uncharacterized protein</fullName>
    </submittedName>
</protein>
<reference evidence="1" key="1">
    <citation type="submission" date="2019-08" db="EMBL/GenBank/DDBJ databases">
        <authorList>
            <person name="Kucharzyk K."/>
            <person name="Murdoch R.W."/>
            <person name="Higgins S."/>
            <person name="Loffler F."/>
        </authorList>
    </citation>
    <scope>NUCLEOTIDE SEQUENCE</scope>
</reference>
<proteinExistence type="predicted"/>
<gene>
    <name evidence="1" type="ORF">SDC9_111411</name>
</gene>
<accession>A0A645BRU0</accession>
<name>A0A645BRU0_9ZZZZ</name>
<sequence length="76" mass="8912">MWSYAITRYDEIAPSIEKASINWQGDYGLLRIYDQGKSPHYDFIQRTPEGYRYFFGVTLDGIHGPWKGFAQDEETN</sequence>
<evidence type="ECO:0000313" key="1">
    <source>
        <dbReference type="EMBL" id="MPM64524.1"/>
    </source>
</evidence>